<feature type="region of interest" description="Disordered" evidence="9">
    <location>
        <begin position="499"/>
        <end position="526"/>
    </location>
</feature>
<dbReference type="GO" id="GO:0004571">
    <property type="term" value="F:mannosyl-oligosaccharide 1,2-alpha-mannosidase activity"/>
    <property type="evidence" value="ECO:0007669"/>
    <property type="project" value="InterPro"/>
</dbReference>
<feature type="active site" evidence="5">
    <location>
        <position position="214"/>
    </location>
</feature>
<protein>
    <recommendedName>
        <fullName evidence="7">alpha-1,2-Mannosidase</fullName>
        <ecNumber evidence="7">3.2.1.-</ecNumber>
    </recommendedName>
</protein>
<feature type="compositionally biased region" description="Low complexity" evidence="9">
    <location>
        <begin position="511"/>
        <end position="526"/>
    </location>
</feature>
<dbReference type="PANTHER" id="PTHR45679:SF6">
    <property type="entry name" value="ER DEGRADATION-ENHANCING ALPHA-MANNOSIDASE-LIKE PROTEIN 2"/>
    <property type="match status" value="1"/>
</dbReference>
<dbReference type="GO" id="GO:0044322">
    <property type="term" value="C:endoplasmic reticulum quality control compartment"/>
    <property type="evidence" value="ECO:0007669"/>
    <property type="project" value="GOC"/>
</dbReference>
<feature type="compositionally biased region" description="Low complexity" evidence="9">
    <location>
        <begin position="581"/>
        <end position="602"/>
    </location>
</feature>
<dbReference type="PANTHER" id="PTHR45679">
    <property type="entry name" value="ER DEGRADATION-ENHANCING ALPHA-MANNOSIDASE-LIKE PROTEIN 2"/>
    <property type="match status" value="1"/>
</dbReference>
<keyword evidence="6" id="KW-0106">Calcium</keyword>
<dbReference type="InterPro" id="IPR044674">
    <property type="entry name" value="EDEM1/2/3"/>
</dbReference>
<dbReference type="EMBL" id="KB007974">
    <property type="protein sequence ID" value="ELR17371.1"/>
    <property type="molecule type" value="Genomic_DNA"/>
</dbReference>
<dbReference type="InterPro" id="IPR036026">
    <property type="entry name" value="Seven-hairpin_glycosidases"/>
</dbReference>
<proteinExistence type="inferred from homology"/>
<dbReference type="PRINTS" id="PR00747">
    <property type="entry name" value="GLYHDRLASE47"/>
</dbReference>
<keyword evidence="7 10" id="KW-0378">Hydrolase</keyword>
<feature type="active site" evidence="5">
    <location>
        <position position="334"/>
    </location>
</feature>
<comment type="cofactor">
    <cofactor evidence="6">
        <name>Ca(2+)</name>
        <dbReference type="ChEBI" id="CHEBI:29108"/>
    </cofactor>
</comment>
<evidence type="ECO:0000256" key="5">
    <source>
        <dbReference type="PIRSR" id="PIRSR601382-1"/>
    </source>
</evidence>
<evidence type="ECO:0000256" key="6">
    <source>
        <dbReference type="PIRSR" id="PIRSR601382-2"/>
    </source>
</evidence>
<feature type="region of interest" description="Disordered" evidence="9">
    <location>
        <begin position="626"/>
        <end position="646"/>
    </location>
</feature>
<dbReference type="OrthoDB" id="8118055at2759"/>
<evidence type="ECO:0000256" key="4">
    <source>
        <dbReference type="ARBA" id="ARBA00023180"/>
    </source>
</evidence>
<keyword evidence="8" id="KW-0175">Coiled coil</keyword>
<dbReference type="KEGG" id="acan:ACA1_061090"/>
<keyword evidence="4" id="KW-0325">Glycoprotein</keyword>
<feature type="coiled-coil region" evidence="8">
    <location>
        <begin position="541"/>
        <end position="568"/>
    </location>
</feature>
<accession>L8GZ33</accession>
<dbReference type="Gene3D" id="1.50.10.10">
    <property type="match status" value="1"/>
</dbReference>
<reference evidence="10 11" key="1">
    <citation type="journal article" date="2013" name="Genome Biol.">
        <title>Genome of Acanthamoeba castellanii highlights extensive lateral gene transfer and early evolution of tyrosine kinase signaling.</title>
        <authorList>
            <person name="Clarke M."/>
            <person name="Lohan A.J."/>
            <person name="Liu B."/>
            <person name="Lagkouvardos I."/>
            <person name="Roy S."/>
            <person name="Zafar N."/>
            <person name="Bertelli C."/>
            <person name="Schilde C."/>
            <person name="Kianianmomeni A."/>
            <person name="Burglin T.R."/>
            <person name="Frech C."/>
            <person name="Turcotte B."/>
            <person name="Kopec K.O."/>
            <person name="Synnott J.M."/>
            <person name="Choo C."/>
            <person name="Paponov I."/>
            <person name="Finkler A."/>
            <person name="Soon Heng Tan C."/>
            <person name="Hutchins A.P."/>
            <person name="Weinmeier T."/>
            <person name="Rattei T."/>
            <person name="Chu J.S."/>
            <person name="Gimenez G."/>
            <person name="Irimia M."/>
            <person name="Rigden D.J."/>
            <person name="Fitzpatrick D.A."/>
            <person name="Lorenzo-Morales J."/>
            <person name="Bateman A."/>
            <person name="Chiu C.H."/>
            <person name="Tang P."/>
            <person name="Hegemann P."/>
            <person name="Fromm H."/>
            <person name="Raoult D."/>
            <person name="Greub G."/>
            <person name="Miranda-Saavedra D."/>
            <person name="Chen N."/>
            <person name="Nash P."/>
            <person name="Ginger M.L."/>
            <person name="Horn M."/>
            <person name="Schaap P."/>
            <person name="Caler L."/>
            <person name="Loftus B."/>
        </authorList>
    </citation>
    <scope>NUCLEOTIDE SEQUENCE [LARGE SCALE GENOMIC DNA]</scope>
    <source>
        <strain evidence="10 11">Neff</strain>
    </source>
</reference>
<comment type="similarity">
    <text evidence="2 7">Belongs to the glycosyl hydrolase 47 family.</text>
</comment>
<keyword evidence="7" id="KW-0326">Glycosidase</keyword>
<feature type="active site" description="Proton donor" evidence="5">
    <location>
        <position position="313"/>
    </location>
</feature>
<sequence length="838" mass="90606">MFYHAYDSYMLHAFPKDELLPLSCNGSETLGSYSLTLVDSLDALLILGNHSEFEKAITWVGDNLDFDLDANVSVFETNIRVLGGLLSAHLLAADAPELFPDYDGRLLELAVDLASRLLPAFQTNTRIPYGTVNLRHGVPEGETTVASLAGAGTLILEFGLLSRITGNPAFEDAAHAALVGLWERRSPIGLYGGHIDTRDGTWTDASSGIGAGADSFFEYLLKGAILFDEADYYAMFEEAYEAILAYVLHDGWYFVVEMNSGKMVLPYFDALSAFWPGLQAVVTAQVLLGDVSGAIESVTGFAKVWAFFGFTPEKANLINGALLQGQKSYPLRPELVESLYYLHQATGDPIWLHFGKGILSALQNRTRVACGYAGVVDVETGELEDHMNSFFLAETLKYLYLLFDDGSNFVHSGARGRRYVFNTEGHVLPVRGQFFAPANRSLGVINGHRHCQRPHFMQSVAVPWLNLASSSGLPAARPPAPEAAAATETDTETAELSTAANQTQAEAVVEASGGQSAAPEPAAGATTTPVLTGAQMLGQLMEQSKQQRLRVEQQMAEMRGLIDQLEAKLKLEADLDAAAAATTTAGEATPSAPAPDTAPASPRAEDFKRSQEFQRMKDIARMIEQRREKQQQQKLLQEQPKRDEPLDTLTAATATATAATSAVPHSRVQVVEVRLPTTQHHHQQPSGGQPWVAEDGSPLINRVKSCDPSPAPETATIATKPTTADQTTDDDGADVNTDDVTGAIKADEAPREVVFQLMSDGRLVAVGQHAAALDPETMAHLLHYAQAQLQGGLNQGPGPGRLGRWLAKEQQPPEHKHDQTTNKYDEAVAREAVVSPVR</sequence>
<dbReference type="EC" id="3.2.1.-" evidence="7"/>
<keyword evidence="11" id="KW-1185">Reference proteome</keyword>
<feature type="compositionally biased region" description="Low complexity" evidence="9">
    <location>
        <begin position="716"/>
        <end position="726"/>
    </location>
</feature>
<evidence type="ECO:0000256" key="8">
    <source>
        <dbReference type="SAM" id="Coils"/>
    </source>
</evidence>
<dbReference type="InterPro" id="IPR001382">
    <property type="entry name" value="Glyco_hydro_47"/>
</dbReference>
<dbReference type="GO" id="GO:0005509">
    <property type="term" value="F:calcium ion binding"/>
    <property type="evidence" value="ECO:0007669"/>
    <property type="project" value="InterPro"/>
</dbReference>
<dbReference type="GO" id="GO:0016020">
    <property type="term" value="C:membrane"/>
    <property type="evidence" value="ECO:0007669"/>
    <property type="project" value="InterPro"/>
</dbReference>
<organism evidence="10 11">
    <name type="scientific">Acanthamoeba castellanii (strain ATCC 30010 / Neff)</name>
    <dbReference type="NCBI Taxonomy" id="1257118"/>
    <lineage>
        <taxon>Eukaryota</taxon>
        <taxon>Amoebozoa</taxon>
        <taxon>Discosea</taxon>
        <taxon>Longamoebia</taxon>
        <taxon>Centramoebida</taxon>
        <taxon>Acanthamoebidae</taxon>
        <taxon>Acanthamoeba</taxon>
    </lineage>
</organism>
<dbReference type="GO" id="GO:0005975">
    <property type="term" value="P:carbohydrate metabolic process"/>
    <property type="evidence" value="ECO:0007669"/>
    <property type="project" value="InterPro"/>
</dbReference>
<evidence type="ECO:0000256" key="7">
    <source>
        <dbReference type="RuleBase" id="RU361193"/>
    </source>
</evidence>
<dbReference type="SUPFAM" id="SSF48225">
    <property type="entry name" value="Seven-hairpin glycosidases"/>
    <property type="match status" value="1"/>
</dbReference>
<dbReference type="Proteomes" id="UP000011083">
    <property type="component" value="Unassembled WGS sequence"/>
</dbReference>
<evidence type="ECO:0000256" key="3">
    <source>
        <dbReference type="ARBA" id="ARBA00022824"/>
    </source>
</evidence>
<evidence type="ECO:0000256" key="2">
    <source>
        <dbReference type="ARBA" id="ARBA00007658"/>
    </source>
</evidence>
<name>L8GZ33_ACACF</name>
<keyword evidence="3" id="KW-0256">Endoplasmic reticulum</keyword>
<feature type="active site" description="Proton donor" evidence="5">
    <location>
        <position position="76"/>
    </location>
</feature>
<keyword evidence="6" id="KW-0479">Metal-binding</keyword>
<dbReference type="Pfam" id="PF01532">
    <property type="entry name" value="Glyco_hydro_47"/>
    <property type="match status" value="1"/>
</dbReference>
<dbReference type="STRING" id="1257118.L8GZ33"/>
<evidence type="ECO:0000313" key="11">
    <source>
        <dbReference type="Proteomes" id="UP000011083"/>
    </source>
</evidence>
<feature type="region of interest" description="Disordered" evidence="9">
    <location>
        <begin position="706"/>
        <end position="734"/>
    </location>
</feature>
<dbReference type="InterPro" id="IPR012341">
    <property type="entry name" value="6hp_glycosidase-like_sf"/>
</dbReference>
<dbReference type="AlphaFoldDB" id="L8GZ33"/>
<dbReference type="GO" id="GO:1904380">
    <property type="term" value="P:endoplasmic reticulum mannose trimming"/>
    <property type="evidence" value="ECO:0007669"/>
    <property type="project" value="InterPro"/>
</dbReference>
<gene>
    <name evidence="10" type="ORF">ACA1_061090</name>
</gene>
<dbReference type="GeneID" id="14918005"/>
<feature type="binding site" evidence="6">
    <location>
        <position position="423"/>
    </location>
    <ligand>
        <name>Ca(2+)</name>
        <dbReference type="ChEBI" id="CHEBI:29108"/>
    </ligand>
</feature>
<feature type="compositionally biased region" description="Basic and acidic residues" evidence="9">
    <location>
        <begin position="811"/>
        <end position="825"/>
    </location>
</feature>
<evidence type="ECO:0000313" key="10">
    <source>
        <dbReference type="EMBL" id="ELR17371.1"/>
    </source>
</evidence>
<dbReference type="VEuPathDB" id="AmoebaDB:ACA1_061090"/>
<feature type="region of interest" description="Disordered" evidence="9">
    <location>
        <begin position="797"/>
        <end position="825"/>
    </location>
</feature>
<evidence type="ECO:0000256" key="9">
    <source>
        <dbReference type="SAM" id="MobiDB-lite"/>
    </source>
</evidence>
<dbReference type="RefSeq" id="XP_004339384.1">
    <property type="nucleotide sequence ID" value="XM_004339336.1"/>
</dbReference>
<evidence type="ECO:0000256" key="1">
    <source>
        <dbReference type="ARBA" id="ARBA00004240"/>
    </source>
</evidence>
<feature type="region of interest" description="Disordered" evidence="9">
    <location>
        <begin position="581"/>
        <end position="611"/>
    </location>
</feature>
<comment type="subcellular location">
    <subcellularLocation>
        <location evidence="1">Endoplasmic reticulum</location>
    </subcellularLocation>
</comment>